<evidence type="ECO:0000313" key="3">
    <source>
        <dbReference type="EMBL" id="KXZ53003.1"/>
    </source>
</evidence>
<dbReference type="InterPro" id="IPR056884">
    <property type="entry name" value="NPHP3-like_N"/>
</dbReference>
<evidence type="ECO:0000313" key="4">
    <source>
        <dbReference type="Proteomes" id="UP000075714"/>
    </source>
</evidence>
<evidence type="ECO:0000259" key="2">
    <source>
        <dbReference type="Pfam" id="PF24883"/>
    </source>
</evidence>
<sequence length="347" mass="37482">MPSGCLPARPVFEFLASADEGTRIWLDVLAVCQHEDNPAHKHDIAAFADVVAACSGGTLVVMDLTRCNPATRAWCVFEWAHTLAAHGPDGLHMRLAPLERAAVFRDLDVEAAECFRPEDKQMIMREVRRQHGSPEAFNSKLKLQLLLEPLSYSVDLRRLQERSADTEWEWAPVEGWVEDACMGRGGRALAVVSGAGEGKSTISAEMVRRLAPTAGLGGGGGGSSYGAGVALAYHFLKYNDQRRLEPVRVIKSIAFQLATRLPAVCSSLMCLDVAEVAQLTDPGRAFELLLMRSLHGRTDPVVRAWARASRGGLGGEGGATFWWGWGGVDGRADLVLRAGRLVAGAVV</sequence>
<dbReference type="AlphaFoldDB" id="A0A150GT67"/>
<reference evidence="4" key="1">
    <citation type="journal article" date="2016" name="Nat. Commun.">
        <title>The Gonium pectorale genome demonstrates co-option of cell cycle regulation during the evolution of multicellularity.</title>
        <authorList>
            <person name="Hanschen E.R."/>
            <person name="Marriage T.N."/>
            <person name="Ferris P.J."/>
            <person name="Hamaji T."/>
            <person name="Toyoda A."/>
            <person name="Fujiyama A."/>
            <person name="Neme R."/>
            <person name="Noguchi H."/>
            <person name="Minakuchi Y."/>
            <person name="Suzuki M."/>
            <person name="Kawai-Toyooka H."/>
            <person name="Smith D.R."/>
            <person name="Sparks H."/>
            <person name="Anderson J."/>
            <person name="Bakaric R."/>
            <person name="Luria V."/>
            <person name="Karger A."/>
            <person name="Kirschner M.W."/>
            <person name="Durand P.M."/>
            <person name="Michod R.E."/>
            <person name="Nozaki H."/>
            <person name="Olson B.J."/>
        </authorList>
    </citation>
    <scope>NUCLEOTIDE SEQUENCE [LARGE SCALE GENOMIC DNA]</scope>
    <source>
        <strain evidence="4">NIES-2863</strain>
    </source>
</reference>
<evidence type="ECO:0000256" key="1">
    <source>
        <dbReference type="ARBA" id="ARBA00022737"/>
    </source>
</evidence>
<comment type="caution">
    <text evidence="3">The sequence shown here is derived from an EMBL/GenBank/DDBJ whole genome shotgun (WGS) entry which is preliminary data.</text>
</comment>
<gene>
    <name evidence="3" type="ORF">GPECTOR_8g372</name>
</gene>
<proteinExistence type="predicted"/>
<accession>A0A150GT67</accession>
<dbReference type="Proteomes" id="UP000075714">
    <property type="component" value="Unassembled WGS sequence"/>
</dbReference>
<dbReference type="OrthoDB" id="546070at2759"/>
<keyword evidence="4" id="KW-1185">Reference proteome</keyword>
<dbReference type="EMBL" id="LSYV01000009">
    <property type="protein sequence ID" value="KXZ53003.1"/>
    <property type="molecule type" value="Genomic_DNA"/>
</dbReference>
<keyword evidence="1" id="KW-0677">Repeat</keyword>
<feature type="domain" description="Nephrocystin 3-like N-terminal" evidence="2">
    <location>
        <begin position="187"/>
        <end position="269"/>
    </location>
</feature>
<dbReference type="STRING" id="33097.A0A150GT67"/>
<dbReference type="Pfam" id="PF24883">
    <property type="entry name" value="NPHP3_N"/>
    <property type="match status" value="1"/>
</dbReference>
<name>A0A150GT67_GONPE</name>
<organism evidence="3 4">
    <name type="scientific">Gonium pectorale</name>
    <name type="common">Green alga</name>
    <dbReference type="NCBI Taxonomy" id="33097"/>
    <lineage>
        <taxon>Eukaryota</taxon>
        <taxon>Viridiplantae</taxon>
        <taxon>Chlorophyta</taxon>
        <taxon>core chlorophytes</taxon>
        <taxon>Chlorophyceae</taxon>
        <taxon>CS clade</taxon>
        <taxon>Chlamydomonadales</taxon>
        <taxon>Volvocaceae</taxon>
        <taxon>Gonium</taxon>
    </lineage>
</organism>
<protein>
    <recommendedName>
        <fullName evidence="2">Nephrocystin 3-like N-terminal domain-containing protein</fullName>
    </recommendedName>
</protein>